<proteinExistence type="predicted"/>
<organism evidence="1 2">
    <name type="scientific">Jimgerdemannia flammicorona</name>
    <dbReference type="NCBI Taxonomy" id="994334"/>
    <lineage>
        <taxon>Eukaryota</taxon>
        <taxon>Fungi</taxon>
        <taxon>Fungi incertae sedis</taxon>
        <taxon>Mucoromycota</taxon>
        <taxon>Mucoromycotina</taxon>
        <taxon>Endogonomycetes</taxon>
        <taxon>Endogonales</taxon>
        <taxon>Endogonaceae</taxon>
        <taxon>Jimgerdemannia</taxon>
    </lineage>
</organism>
<dbReference type="EMBL" id="RBNJ01007574">
    <property type="protein sequence ID" value="RUS27889.1"/>
    <property type="molecule type" value="Genomic_DNA"/>
</dbReference>
<accession>A0A433QDS9</accession>
<dbReference type="Proteomes" id="UP000274822">
    <property type="component" value="Unassembled WGS sequence"/>
</dbReference>
<evidence type="ECO:0000313" key="1">
    <source>
        <dbReference type="EMBL" id="RUS27889.1"/>
    </source>
</evidence>
<evidence type="ECO:0000313" key="2">
    <source>
        <dbReference type="Proteomes" id="UP000274822"/>
    </source>
</evidence>
<reference evidence="1 2" key="1">
    <citation type="journal article" date="2018" name="New Phytol.">
        <title>Phylogenomics of Endogonaceae and evolution of mycorrhizas within Mucoromycota.</title>
        <authorList>
            <person name="Chang Y."/>
            <person name="Desiro A."/>
            <person name="Na H."/>
            <person name="Sandor L."/>
            <person name="Lipzen A."/>
            <person name="Clum A."/>
            <person name="Barry K."/>
            <person name="Grigoriev I.V."/>
            <person name="Martin F.M."/>
            <person name="Stajich J.E."/>
            <person name="Smith M.E."/>
            <person name="Bonito G."/>
            <person name="Spatafora J.W."/>
        </authorList>
    </citation>
    <scope>NUCLEOTIDE SEQUENCE [LARGE SCALE GENOMIC DNA]</scope>
    <source>
        <strain evidence="1 2">AD002</strain>
    </source>
</reference>
<name>A0A433QDS9_9FUNG</name>
<sequence>MTKTTVAIVGTAGGGADGPKMTKSIFDAMLAKAESLIERQLKLEWEQVTLISGGAAWSDHVAVQLFLLHDCHLTLFIPCDWDHKTRQFVDNGEPNWRVNPGRCANRYHVMFKLATGYEPLNDIQAAVYIGATIDASHHGFHARNNAIAQNSDVLIAFSWGAGNTPADGGTSFTWKQCRAQRKIHVSLPDIGGCAMVAKEKRDFFYGVKHKKRNMHATEEENRGP</sequence>
<keyword evidence="2" id="KW-1185">Reference proteome</keyword>
<protein>
    <submittedName>
        <fullName evidence="1">Uncharacterized protein</fullName>
    </submittedName>
</protein>
<dbReference type="AlphaFoldDB" id="A0A433QDS9"/>
<dbReference type="Gene3D" id="3.40.50.450">
    <property type="match status" value="1"/>
</dbReference>
<gene>
    <name evidence="1" type="ORF">BC938DRAFT_482604</name>
</gene>
<comment type="caution">
    <text evidence="1">The sequence shown here is derived from an EMBL/GenBank/DDBJ whole genome shotgun (WGS) entry which is preliminary data.</text>
</comment>